<dbReference type="PROSITE" id="PS50853">
    <property type="entry name" value="FN3"/>
    <property type="match status" value="1"/>
</dbReference>
<accession>A0ABP5FTX7</accession>
<dbReference type="InterPro" id="IPR013830">
    <property type="entry name" value="SGNH_hydro"/>
</dbReference>
<dbReference type="PANTHER" id="PTHR30383:SF2">
    <property type="entry name" value="CELLULOSE-BINDING PROTEIN"/>
    <property type="match status" value="1"/>
</dbReference>
<dbReference type="PANTHER" id="PTHR30383">
    <property type="entry name" value="THIOESTERASE 1/PROTEASE 1/LYSOPHOSPHOLIPASE L1"/>
    <property type="match status" value="1"/>
</dbReference>
<gene>
    <name evidence="4" type="ORF">GCM10009839_38090</name>
</gene>
<dbReference type="InterPro" id="IPR013783">
    <property type="entry name" value="Ig-like_fold"/>
</dbReference>
<keyword evidence="2" id="KW-0119">Carbohydrate metabolism</keyword>
<dbReference type="Proteomes" id="UP001500751">
    <property type="component" value="Unassembled WGS sequence"/>
</dbReference>
<keyword evidence="5" id="KW-1185">Reference proteome</keyword>
<dbReference type="SUPFAM" id="SSF52266">
    <property type="entry name" value="SGNH hydrolase"/>
    <property type="match status" value="1"/>
</dbReference>
<protein>
    <recommendedName>
        <fullName evidence="3">Fibronectin type-III domain-containing protein</fullName>
    </recommendedName>
</protein>
<evidence type="ECO:0000313" key="5">
    <source>
        <dbReference type="Proteomes" id="UP001500751"/>
    </source>
</evidence>
<proteinExistence type="predicted"/>
<dbReference type="Gene3D" id="3.40.50.1110">
    <property type="entry name" value="SGNH hydrolase"/>
    <property type="match status" value="1"/>
</dbReference>
<dbReference type="CDD" id="cd00063">
    <property type="entry name" value="FN3"/>
    <property type="match status" value="1"/>
</dbReference>
<dbReference type="InterPro" id="IPR036514">
    <property type="entry name" value="SGNH_hydro_sf"/>
</dbReference>
<keyword evidence="1" id="KW-0326">Glycosidase</keyword>
<evidence type="ECO:0000259" key="3">
    <source>
        <dbReference type="PROSITE" id="PS50853"/>
    </source>
</evidence>
<dbReference type="Pfam" id="PF13472">
    <property type="entry name" value="Lipase_GDSL_2"/>
    <property type="match status" value="1"/>
</dbReference>
<evidence type="ECO:0000256" key="2">
    <source>
        <dbReference type="ARBA" id="ARBA00023326"/>
    </source>
</evidence>
<dbReference type="InterPro" id="IPR036116">
    <property type="entry name" value="FN3_sf"/>
</dbReference>
<sequence length="342" mass="37047">MRPHRIMVLGDSLASGMQDDYTWRWRLAEHLRGTGVDAEFVGPHSGTFSMYEDPVLRALVEGRALPTGPEAANPMTGPYREGRFEGGHCARPGSTAHDAKDSVRAHVATGQPEFLLVQLGFNDLAMVGPPDVVLRDLEAVVAEARAAAPELVVLVADVAGTATWGTEWFRQTIDEFNERLPGAVAEWSTRESPVALVDVHSRFDAAADTYDEIHPNAAGELVMATAFADALLAFGIGREPLRPPRVRPSELRLTEPTVTAASGRAGSVRLEWNRVRGASGYRIALRDVTLGQPREVGPIPVLGDHWWARGLTGGHVYEFDVTAARGERLGPRSEPLRVTAGV</sequence>
<evidence type="ECO:0000256" key="1">
    <source>
        <dbReference type="ARBA" id="ARBA00023295"/>
    </source>
</evidence>
<feature type="domain" description="Fibronectin type-III" evidence="3">
    <location>
        <begin position="252"/>
        <end position="342"/>
    </location>
</feature>
<dbReference type="InterPro" id="IPR003961">
    <property type="entry name" value="FN3_dom"/>
</dbReference>
<organism evidence="4 5">
    <name type="scientific">Catenulispora yoronensis</name>
    <dbReference type="NCBI Taxonomy" id="450799"/>
    <lineage>
        <taxon>Bacteria</taxon>
        <taxon>Bacillati</taxon>
        <taxon>Actinomycetota</taxon>
        <taxon>Actinomycetes</taxon>
        <taxon>Catenulisporales</taxon>
        <taxon>Catenulisporaceae</taxon>
        <taxon>Catenulispora</taxon>
    </lineage>
</organism>
<name>A0ABP5FTX7_9ACTN</name>
<dbReference type="RefSeq" id="WP_344666961.1">
    <property type="nucleotide sequence ID" value="NZ_BAAAQN010000020.1"/>
</dbReference>
<keyword evidence="1" id="KW-0378">Hydrolase</keyword>
<dbReference type="SUPFAM" id="SSF49265">
    <property type="entry name" value="Fibronectin type III"/>
    <property type="match status" value="1"/>
</dbReference>
<dbReference type="EMBL" id="BAAAQN010000020">
    <property type="protein sequence ID" value="GAA2033959.1"/>
    <property type="molecule type" value="Genomic_DNA"/>
</dbReference>
<comment type="caution">
    <text evidence="4">The sequence shown here is derived from an EMBL/GenBank/DDBJ whole genome shotgun (WGS) entry which is preliminary data.</text>
</comment>
<evidence type="ECO:0000313" key="4">
    <source>
        <dbReference type="EMBL" id="GAA2033959.1"/>
    </source>
</evidence>
<keyword evidence="2" id="KW-0624">Polysaccharide degradation</keyword>
<reference evidence="5" key="1">
    <citation type="journal article" date="2019" name="Int. J. Syst. Evol. Microbiol.">
        <title>The Global Catalogue of Microorganisms (GCM) 10K type strain sequencing project: providing services to taxonomists for standard genome sequencing and annotation.</title>
        <authorList>
            <consortium name="The Broad Institute Genomics Platform"/>
            <consortium name="The Broad Institute Genome Sequencing Center for Infectious Disease"/>
            <person name="Wu L."/>
            <person name="Ma J."/>
        </authorList>
    </citation>
    <scope>NUCLEOTIDE SEQUENCE [LARGE SCALE GENOMIC DNA]</scope>
    <source>
        <strain evidence="5">JCM 16014</strain>
    </source>
</reference>
<dbReference type="InterPro" id="IPR051532">
    <property type="entry name" value="Ester_Hydrolysis_Enzymes"/>
</dbReference>
<dbReference type="Gene3D" id="2.60.40.10">
    <property type="entry name" value="Immunoglobulins"/>
    <property type="match status" value="1"/>
</dbReference>